<dbReference type="InterPro" id="IPR033524">
    <property type="entry name" value="Glu/Leu/Phe/Val_DH_AS"/>
</dbReference>
<protein>
    <recommendedName>
        <fullName evidence="3">Glutamate/phenylalanine/leucine/valine/L-tryptophan dehydrogenase C-terminal domain-containing protein</fullName>
    </recommendedName>
</protein>
<dbReference type="FunFam" id="3.40.50.10860:FF:000003">
    <property type="entry name" value="Glutamate dehydrogenase"/>
    <property type="match status" value="1"/>
</dbReference>
<feature type="non-terminal residue" evidence="4">
    <location>
        <position position="346"/>
    </location>
</feature>
<accession>A0A0F9EFL5</accession>
<dbReference type="AlphaFoldDB" id="A0A0F9EFL5"/>
<comment type="similarity">
    <text evidence="1">Belongs to the Glu/Leu/Phe/Val dehydrogenases family.</text>
</comment>
<dbReference type="CDD" id="cd01076">
    <property type="entry name" value="NAD_bind_1_Glu_DH"/>
    <property type="match status" value="1"/>
</dbReference>
<evidence type="ECO:0000259" key="3">
    <source>
        <dbReference type="SMART" id="SM00839"/>
    </source>
</evidence>
<evidence type="ECO:0000256" key="1">
    <source>
        <dbReference type="ARBA" id="ARBA00006382"/>
    </source>
</evidence>
<proteinExistence type="inferred from homology"/>
<reference evidence="4" key="1">
    <citation type="journal article" date="2015" name="Nature">
        <title>Complex archaea that bridge the gap between prokaryotes and eukaryotes.</title>
        <authorList>
            <person name="Spang A."/>
            <person name="Saw J.H."/>
            <person name="Jorgensen S.L."/>
            <person name="Zaremba-Niedzwiedzka K."/>
            <person name="Martijn J."/>
            <person name="Lind A.E."/>
            <person name="van Eijk R."/>
            <person name="Schleper C."/>
            <person name="Guy L."/>
            <person name="Ettema T.J."/>
        </authorList>
    </citation>
    <scope>NUCLEOTIDE SEQUENCE</scope>
</reference>
<dbReference type="Gene3D" id="3.40.50.10860">
    <property type="entry name" value="Leucine Dehydrogenase, chain A, domain 1"/>
    <property type="match status" value="1"/>
</dbReference>
<feature type="domain" description="Glutamate/phenylalanine/leucine/valine/L-tryptophan dehydrogenase C-terminal" evidence="3">
    <location>
        <begin position="181"/>
        <end position="346"/>
    </location>
</feature>
<dbReference type="PRINTS" id="PR00082">
    <property type="entry name" value="GLFDHDRGNASE"/>
</dbReference>
<dbReference type="InterPro" id="IPR006096">
    <property type="entry name" value="Glu/Leu/Phe/Val/Trp_DH_C"/>
</dbReference>
<dbReference type="Pfam" id="PF02812">
    <property type="entry name" value="ELFV_dehydrog_N"/>
    <property type="match status" value="1"/>
</dbReference>
<comment type="caution">
    <text evidence="4">The sequence shown here is derived from an EMBL/GenBank/DDBJ whole genome shotgun (WGS) entry which is preliminary data.</text>
</comment>
<dbReference type="GO" id="GO:0006538">
    <property type="term" value="P:L-glutamate catabolic process"/>
    <property type="evidence" value="ECO:0007669"/>
    <property type="project" value="TreeGrafter"/>
</dbReference>
<evidence type="ECO:0000313" key="4">
    <source>
        <dbReference type="EMBL" id="KKL72863.1"/>
    </source>
</evidence>
<organism evidence="4">
    <name type="scientific">marine sediment metagenome</name>
    <dbReference type="NCBI Taxonomy" id="412755"/>
    <lineage>
        <taxon>unclassified sequences</taxon>
        <taxon>metagenomes</taxon>
        <taxon>ecological metagenomes</taxon>
    </lineage>
</organism>
<dbReference type="InterPro" id="IPR033922">
    <property type="entry name" value="NAD_bind_Glu_DH"/>
</dbReference>
<dbReference type="InterPro" id="IPR046346">
    <property type="entry name" value="Aminoacid_DH-like_N_sf"/>
</dbReference>
<dbReference type="PROSITE" id="PS00074">
    <property type="entry name" value="GLFV_DEHYDROGENASE"/>
    <property type="match status" value="1"/>
</dbReference>
<name>A0A0F9EFL5_9ZZZZ</name>
<evidence type="ECO:0000256" key="2">
    <source>
        <dbReference type="ARBA" id="ARBA00023002"/>
    </source>
</evidence>
<keyword evidence="2" id="KW-0560">Oxidoreductase</keyword>
<dbReference type="SUPFAM" id="SSF51735">
    <property type="entry name" value="NAD(P)-binding Rossmann-fold domains"/>
    <property type="match status" value="1"/>
</dbReference>
<dbReference type="InterPro" id="IPR006095">
    <property type="entry name" value="Glu/Leu/Phe/Val/Trp_DH"/>
</dbReference>
<dbReference type="SUPFAM" id="SSF53223">
    <property type="entry name" value="Aminoacid dehydrogenase-like, N-terminal domain"/>
    <property type="match status" value="1"/>
</dbReference>
<dbReference type="Gene3D" id="3.40.50.720">
    <property type="entry name" value="NAD(P)-binding Rossmann-like Domain"/>
    <property type="match status" value="1"/>
</dbReference>
<dbReference type="EMBL" id="LAZR01025138">
    <property type="protein sequence ID" value="KKL72863.1"/>
    <property type="molecule type" value="Genomic_DNA"/>
</dbReference>
<dbReference type="PANTHER" id="PTHR11606">
    <property type="entry name" value="GLUTAMATE DEHYDROGENASE"/>
    <property type="match status" value="1"/>
</dbReference>
<sequence>MEINPFEVVKKQIDIVAEVMGLNSSIVQFLKRIERSLIVSIPILMDDGRLKIFEGFRVQHSTVRGPGKGGLRYAPSVNIDEVKALATWMTWKCSLLNLPLGGAKGGICVDPKKLSKRELERLTRRFTAEIINIIGPDIDIPAPDMNTDAQIMAWIMDSYSSQKGRTIPGVVTGKPVEIGGSVGRESATGMGLYYIIEAFCEKLNLDLKSQRIIIQGFGNVGGTIASILYNQGCKVLAVSDISGGIYNPNGLNINKLLEWTQKGKYLKDYEDNVNEIISNAVLLSTECDILIPAAMENQITQINANEIKCKIILEGANGPTTPEADQILFNKGIHVIPDILANAGGV</sequence>
<dbReference type="Pfam" id="PF00208">
    <property type="entry name" value="ELFV_dehydrog"/>
    <property type="match status" value="1"/>
</dbReference>
<dbReference type="GO" id="GO:0004352">
    <property type="term" value="F:glutamate dehydrogenase (NAD+) activity"/>
    <property type="evidence" value="ECO:0007669"/>
    <property type="project" value="TreeGrafter"/>
</dbReference>
<dbReference type="InterPro" id="IPR006097">
    <property type="entry name" value="Glu/Leu/Phe/Val/Trp_DH_dimer"/>
</dbReference>
<dbReference type="SMART" id="SM00839">
    <property type="entry name" value="ELFV_dehydrog"/>
    <property type="match status" value="1"/>
</dbReference>
<dbReference type="InterPro" id="IPR036291">
    <property type="entry name" value="NAD(P)-bd_dom_sf"/>
</dbReference>
<dbReference type="PANTHER" id="PTHR11606:SF13">
    <property type="entry name" value="GLUTAMATE DEHYDROGENASE 1, MITOCHONDRIAL"/>
    <property type="match status" value="1"/>
</dbReference>
<gene>
    <name evidence="4" type="ORF">LCGC14_2080650</name>
</gene>